<keyword evidence="3" id="KW-1185">Reference proteome</keyword>
<dbReference type="EMBL" id="CP000148">
    <property type="protein sequence ID" value="ABB31289.1"/>
    <property type="molecule type" value="Genomic_DNA"/>
</dbReference>
<dbReference type="HOGENOM" id="CLU_078787_0_0_7"/>
<feature type="domain" description="ABC-three component systems C-terminal" evidence="1">
    <location>
        <begin position="174"/>
        <end position="308"/>
    </location>
</feature>
<dbReference type="Pfam" id="PF20275">
    <property type="entry name" value="CTD10"/>
    <property type="match status" value="1"/>
</dbReference>
<organism evidence="2 3">
    <name type="scientific">Geobacter metallireducens (strain ATCC 53774 / DSM 7210 / GS-15)</name>
    <dbReference type="NCBI Taxonomy" id="269799"/>
    <lineage>
        <taxon>Bacteria</taxon>
        <taxon>Pseudomonadati</taxon>
        <taxon>Thermodesulfobacteriota</taxon>
        <taxon>Desulfuromonadia</taxon>
        <taxon>Geobacterales</taxon>
        <taxon>Geobacteraceae</taxon>
        <taxon>Geobacter</taxon>
    </lineage>
</organism>
<proteinExistence type="predicted"/>
<dbReference type="KEGG" id="gme:Gmet_1049"/>
<name>Q39WT5_GEOMG</name>
<dbReference type="STRING" id="269799.Gmet_1049"/>
<sequence>MTSLHEDFWYRTLFKLRLYEASGNAFQRLFSEVMQQALPGFQAVAPWGNWGDGGNDGWCPPENRYFQVYGPEATTEVNVVQAATKAVGDFAKLRKKWPGVERYHFVCNDRYCGMPAPIGSMLLDLAKQEKLLEATPFSSADLTARFISLKDSQKVAIVYGIPSELPDFIDPHAVSELLTGLADGDNTHPSLLDGVSPDFDAKIKLNGIKSPVSESLSYYFYQVADVDRFLNARDIGLAQKIAFEIKALYHDSKKVIPNSADAPNERYVWLIDRLIPTSLPRHPHSMKAYRQAAQVIIAKYFETCDAYEHPNSFNPA</sequence>
<reference evidence="2 3" key="1">
    <citation type="submission" date="2005-10" db="EMBL/GenBank/DDBJ databases">
        <title>Complete sequence of Geobacter metallireducens GS-15.</title>
        <authorList>
            <consortium name="US DOE Joint Genome Institute"/>
            <person name="Copeland A."/>
            <person name="Lucas S."/>
            <person name="Lapidus A."/>
            <person name="Barry K."/>
            <person name="Detter J.C."/>
            <person name="Glavina T."/>
            <person name="Hammon N."/>
            <person name="Israni S."/>
            <person name="Pitluck S."/>
            <person name="Di Bartolo G."/>
            <person name="Chain P."/>
            <person name="Schmutz J."/>
            <person name="Larimer F."/>
            <person name="Land M."/>
            <person name="Kyrpides N."/>
            <person name="Ivanova N."/>
            <person name="Richardson P."/>
        </authorList>
    </citation>
    <scope>NUCLEOTIDE SEQUENCE [LARGE SCALE GENOMIC DNA]</scope>
    <source>
        <strain evidence="3">ATCC 53774 / DSM 7210 / GS-15</strain>
    </source>
</reference>
<evidence type="ECO:0000259" key="1">
    <source>
        <dbReference type="Pfam" id="PF20275"/>
    </source>
</evidence>
<evidence type="ECO:0000313" key="2">
    <source>
        <dbReference type="EMBL" id="ABB31289.1"/>
    </source>
</evidence>
<accession>Q39WT5</accession>
<protein>
    <recommendedName>
        <fullName evidence="1">ABC-three component systems C-terminal domain-containing protein</fullName>
    </recommendedName>
</protein>
<reference evidence="2 3" key="2">
    <citation type="journal article" date="2009" name="BMC Microbiol.">
        <title>The genome sequence of Geobacter metallireducens: features of metabolism, physiology and regulation common and dissimilar to Geobacter sulfurreducens.</title>
        <authorList>
            <person name="Aklujkar M."/>
            <person name="Krushkal J."/>
            <person name="DiBartolo G."/>
            <person name="Lapidus A."/>
            <person name="Land M.L."/>
            <person name="Lovley D.R."/>
        </authorList>
    </citation>
    <scope>NUCLEOTIDE SEQUENCE [LARGE SCALE GENOMIC DNA]</scope>
    <source>
        <strain evidence="3">ATCC 53774 / DSM 7210 / GS-15</strain>
    </source>
</reference>
<dbReference type="Proteomes" id="UP000007073">
    <property type="component" value="Chromosome"/>
</dbReference>
<dbReference type="InterPro" id="IPR046919">
    <property type="entry name" value="ABC-3C_CTD10"/>
</dbReference>
<gene>
    <name evidence="2" type="ordered locus">Gmet_1049</name>
</gene>
<dbReference type="eggNOG" id="ENOG50330WW">
    <property type="taxonomic scope" value="Bacteria"/>
</dbReference>
<dbReference type="RefSeq" id="WP_004513223.1">
    <property type="nucleotide sequence ID" value="NC_007517.1"/>
</dbReference>
<dbReference type="AlphaFoldDB" id="Q39WT5"/>
<evidence type="ECO:0000313" key="3">
    <source>
        <dbReference type="Proteomes" id="UP000007073"/>
    </source>
</evidence>